<comment type="caution">
    <text evidence="1">The sequence shown here is derived from an EMBL/GenBank/DDBJ whole genome shotgun (WGS) entry which is preliminary data.</text>
</comment>
<protein>
    <submittedName>
        <fullName evidence="1">Uncharacterized protein</fullName>
    </submittedName>
</protein>
<gene>
    <name evidence="1" type="ORF">BDY19DRAFT_471275</name>
</gene>
<reference evidence="1" key="1">
    <citation type="journal article" date="2021" name="Environ. Microbiol.">
        <title>Gene family expansions and transcriptome signatures uncover fungal adaptations to wood decay.</title>
        <authorList>
            <person name="Hage H."/>
            <person name="Miyauchi S."/>
            <person name="Viragh M."/>
            <person name="Drula E."/>
            <person name="Min B."/>
            <person name="Chaduli D."/>
            <person name="Navarro D."/>
            <person name="Favel A."/>
            <person name="Norest M."/>
            <person name="Lesage-Meessen L."/>
            <person name="Balint B."/>
            <person name="Merenyi Z."/>
            <person name="de Eugenio L."/>
            <person name="Morin E."/>
            <person name="Martinez A.T."/>
            <person name="Baldrian P."/>
            <person name="Stursova M."/>
            <person name="Martinez M.J."/>
            <person name="Novotny C."/>
            <person name="Magnuson J.K."/>
            <person name="Spatafora J.W."/>
            <person name="Maurice S."/>
            <person name="Pangilinan J."/>
            <person name="Andreopoulos W."/>
            <person name="LaButti K."/>
            <person name="Hundley H."/>
            <person name="Na H."/>
            <person name="Kuo A."/>
            <person name="Barry K."/>
            <person name="Lipzen A."/>
            <person name="Henrissat B."/>
            <person name="Riley R."/>
            <person name="Ahrendt S."/>
            <person name="Nagy L.G."/>
            <person name="Grigoriev I.V."/>
            <person name="Martin F."/>
            <person name="Rosso M.N."/>
        </authorList>
    </citation>
    <scope>NUCLEOTIDE SEQUENCE</scope>
    <source>
        <strain evidence="1">CBS 384.51</strain>
    </source>
</reference>
<evidence type="ECO:0000313" key="2">
    <source>
        <dbReference type="Proteomes" id="UP001055072"/>
    </source>
</evidence>
<dbReference type="EMBL" id="MU274937">
    <property type="protein sequence ID" value="KAI0084881.1"/>
    <property type="molecule type" value="Genomic_DNA"/>
</dbReference>
<keyword evidence="2" id="KW-1185">Reference proteome</keyword>
<name>A0ACB8TSH3_9APHY</name>
<proteinExistence type="predicted"/>
<evidence type="ECO:0000313" key="1">
    <source>
        <dbReference type="EMBL" id="KAI0084881.1"/>
    </source>
</evidence>
<dbReference type="Proteomes" id="UP001055072">
    <property type="component" value="Unassembled WGS sequence"/>
</dbReference>
<accession>A0ACB8TSH3</accession>
<sequence length="286" mass="30812">MNGTRHGQQPSSTSIPDSLTFSDSGGEDAVEGRYEGEYSTRLEELLSDDEGVDSHPSGTYREQLRDVLGPEHEDDEVEEVEVENSLVQSVRENEIYESAMDDEARPVDLSSDQSAEASSPSTTDYLSPPKVVISGPPVVELKAMRQFLHPTVSRLRSTTPQASRASSVGSVGTLNSHLGLSTPASHFSALSPESSQSDLPKAHAQRTDQATTEEREVFRWSQLRSVSELVYGHHAQKVASILGTPHTGSPTVLAANGSICIGTDTGNVLVFDFKQNLKCVCSPPGM</sequence>
<organism evidence="1 2">
    <name type="scientific">Irpex rosettiformis</name>
    <dbReference type="NCBI Taxonomy" id="378272"/>
    <lineage>
        <taxon>Eukaryota</taxon>
        <taxon>Fungi</taxon>
        <taxon>Dikarya</taxon>
        <taxon>Basidiomycota</taxon>
        <taxon>Agaricomycotina</taxon>
        <taxon>Agaricomycetes</taxon>
        <taxon>Polyporales</taxon>
        <taxon>Irpicaceae</taxon>
        <taxon>Irpex</taxon>
    </lineage>
</organism>